<keyword evidence="1" id="KW-1133">Transmembrane helix</keyword>
<organism evidence="2">
    <name type="scientific">marine sediment metagenome</name>
    <dbReference type="NCBI Taxonomy" id="412755"/>
    <lineage>
        <taxon>unclassified sequences</taxon>
        <taxon>metagenomes</taxon>
        <taxon>ecological metagenomes</taxon>
    </lineage>
</organism>
<dbReference type="AlphaFoldDB" id="A0A0F9H260"/>
<protein>
    <submittedName>
        <fullName evidence="2">Uncharacterized protein</fullName>
    </submittedName>
</protein>
<keyword evidence="1" id="KW-0472">Membrane</keyword>
<sequence length="66" mass="7234">MTGKTSMKALVVLLVLNVAGAIFNSFVLTQDTNYQALAIIARLVHILAVIMLCIAIRRLRREHGNG</sequence>
<dbReference type="EMBL" id="LAZR01016292">
    <property type="protein sequence ID" value="KKM05135.1"/>
    <property type="molecule type" value="Genomic_DNA"/>
</dbReference>
<reference evidence="2" key="1">
    <citation type="journal article" date="2015" name="Nature">
        <title>Complex archaea that bridge the gap between prokaryotes and eukaryotes.</title>
        <authorList>
            <person name="Spang A."/>
            <person name="Saw J.H."/>
            <person name="Jorgensen S.L."/>
            <person name="Zaremba-Niedzwiedzka K."/>
            <person name="Martijn J."/>
            <person name="Lind A.E."/>
            <person name="van Eijk R."/>
            <person name="Schleper C."/>
            <person name="Guy L."/>
            <person name="Ettema T.J."/>
        </authorList>
    </citation>
    <scope>NUCLEOTIDE SEQUENCE</scope>
</reference>
<keyword evidence="1" id="KW-0812">Transmembrane</keyword>
<proteinExistence type="predicted"/>
<name>A0A0F9H260_9ZZZZ</name>
<comment type="caution">
    <text evidence="2">The sequence shown here is derived from an EMBL/GenBank/DDBJ whole genome shotgun (WGS) entry which is preliminary data.</text>
</comment>
<evidence type="ECO:0000256" key="1">
    <source>
        <dbReference type="SAM" id="Phobius"/>
    </source>
</evidence>
<accession>A0A0F9H260</accession>
<feature type="transmembrane region" description="Helical" evidence="1">
    <location>
        <begin position="36"/>
        <end position="56"/>
    </location>
</feature>
<gene>
    <name evidence="2" type="ORF">LCGC14_1757150</name>
</gene>
<evidence type="ECO:0000313" key="2">
    <source>
        <dbReference type="EMBL" id="KKM05135.1"/>
    </source>
</evidence>